<dbReference type="Pfam" id="PF00651">
    <property type="entry name" value="BTB"/>
    <property type="match status" value="2"/>
</dbReference>
<dbReference type="CDD" id="cd18489">
    <property type="entry name" value="BACK_BTBD7"/>
    <property type="match status" value="1"/>
</dbReference>
<dbReference type="InterPro" id="IPR000210">
    <property type="entry name" value="BTB/POZ_dom"/>
</dbReference>
<dbReference type="Pfam" id="PF07707">
    <property type="entry name" value="BACK"/>
    <property type="match status" value="1"/>
</dbReference>
<evidence type="ECO:0000313" key="4">
    <source>
        <dbReference type="Proteomes" id="UP000507470"/>
    </source>
</evidence>
<dbReference type="PANTHER" id="PTHR16064:SF3">
    <property type="entry name" value="BTB_POZ DOMAIN-CONTAINING PROTEIN 7"/>
    <property type="match status" value="1"/>
</dbReference>
<dbReference type="AlphaFoldDB" id="A0A6J8CMZ3"/>
<feature type="compositionally biased region" description="Low complexity" evidence="1">
    <location>
        <begin position="1"/>
        <end position="17"/>
    </location>
</feature>
<evidence type="ECO:0000313" key="3">
    <source>
        <dbReference type="EMBL" id="CAC5396200.1"/>
    </source>
</evidence>
<dbReference type="InterPro" id="IPR047936">
    <property type="entry name" value="BTBD7_BACK"/>
</dbReference>
<dbReference type="GO" id="GO:0061138">
    <property type="term" value="P:morphogenesis of a branching epithelium"/>
    <property type="evidence" value="ECO:0007669"/>
    <property type="project" value="InterPro"/>
</dbReference>
<proteinExistence type="predicted"/>
<dbReference type="InterPro" id="IPR042345">
    <property type="entry name" value="Btbd7"/>
</dbReference>
<dbReference type="OrthoDB" id="2347980at2759"/>
<dbReference type="Gene3D" id="1.25.40.420">
    <property type="match status" value="1"/>
</dbReference>
<feature type="region of interest" description="Disordered" evidence="1">
    <location>
        <begin position="1"/>
        <end position="26"/>
    </location>
</feature>
<feature type="region of interest" description="Disordered" evidence="1">
    <location>
        <begin position="701"/>
        <end position="757"/>
    </location>
</feature>
<dbReference type="SUPFAM" id="SSF54695">
    <property type="entry name" value="POZ domain"/>
    <property type="match status" value="2"/>
</dbReference>
<dbReference type="Proteomes" id="UP000507470">
    <property type="component" value="Unassembled WGS sequence"/>
</dbReference>
<evidence type="ECO:0000259" key="2">
    <source>
        <dbReference type="PROSITE" id="PS50097"/>
    </source>
</evidence>
<dbReference type="InterPro" id="IPR047935">
    <property type="entry name" value="BTBD7_BTB_POZ_second"/>
</dbReference>
<keyword evidence="4" id="KW-1185">Reference proteome</keyword>
<dbReference type="SMART" id="SM00875">
    <property type="entry name" value="BACK"/>
    <property type="match status" value="1"/>
</dbReference>
<dbReference type="PROSITE" id="PS50097">
    <property type="entry name" value="BTB"/>
    <property type="match status" value="2"/>
</dbReference>
<organism evidence="3 4">
    <name type="scientific">Mytilus coruscus</name>
    <name type="common">Sea mussel</name>
    <dbReference type="NCBI Taxonomy" id="42192"/>
    <lineage>
        <taxon>Eukaryota</taxon>
        <taxon>Metazoa</taxon>
        <taxon>Spiralia</taxon>
        <taxon>Lophotrochozoa</taxon>
        <taxon>Mollusca</taxon>
        <taxon>Bivalvia</taxon>
        <taxon>Autobranchia</taxon>
        <taxon>Pteriomorphia</taxon>
        <taxon>Mytilida</taxon>
        <taxon>Mytiloidea</taxon>
        <taxon>Mytilidae</taxon>
        <taxon>Mytilinae</taxon>
        <taxon>Mytilus</taxon>
    </lineage>
</organism>
<dbReference type="SMART" id="SM00225">
    <property type="entry name" value="BTB"/>
    <property type="match status" value="2"/>
</dbReference>
<feature type="compositionally biased region" description="Basic residues" evidence="1">
    <location>
        <begin position="723"/>
        <end position="739"/>
    </location>
</feature>
<dbReference type="Gene3D" id="3.30.710.10">
    <property type="entry name" value="Potassium Channel Kv1.1, Chain A"/>
    <property type="match status" value="2"/>
</dbReference>
<dbReference type="CDD" id="cd18284">
    <property type="entry name" value="BTB2_POZ_BTBD7"/>
    <property type="match status" value="1"/>
</dbReference>
<dbReference type="InterPro" id="IPR011705">
    <property type="entry name" value="BACK"/>
</dbReference>
<evidence type="ECO:0000256" key="1">
    <source>
        <dbReference type="SAM" id="MobiDB-lite"/>
    </source>
</evidence>
<protein>
    <submittedName>
        <fullName evidence="3">BTBD7</fullName>
    </submittedName>
</protein>
<accession>A0A6J8CMZ3</accession>
<reference evidence="3 4" key="1">
    <citation type="submission" date="2020-06" db="EMBL/GenBank/DDBJ databases">
        <authorList>
            <person name="Li R."/>
            <person name="Bekaert M."/>
        </authorList>
    </citation>
    <scope>NUCLEOTIDE SEQUENCE [LARGE SCALE GENOMIC DNA]</scope>
    <source>
        <strain evidence="4">wild</strain>
    </source>
</reference>
<feature type="domain" description="BTB" evidence="2">
    <location>
        <begin position="125"/>
        <end position="193"/>
    </location>
</feature>
<dbReference type="EMBL" id="CACVKT020005606">
    <property type="protein sequence ID" value="CAC5396200.1"/>
    <property type="molecule type" value="Genomic_DNA"/>
</dbReference>
<dbReference type="InterPro" id="IPR011333">
    <property type="entry name" value="SKP1/BTB/POZ_sf"/>
</dbReference>
<sequence length="805" mass="91481">MGANSSYMDSSGSSGKSPQFPRLGHQYTVSETDISVKEKRKKASKFATLRKKLIRSRRHSRSLDYGRVLRDMISSWSFRDVNCLIQEYEALAALKELHIAANLARPPANSFRQDLSHLFDSKLCTDVDLVYRGACFPAHRALLSARSPYFRNLLRYHPFGSQVPVKLKTVGVDVALFAILLRYLYTDSINLEELRKDHREILRKLADEFGLPNQLEFDLRTLLESGDYCDALLVFSCDSECSDSLSHDQLPEGVCKAKSLELPCHKCVLAARSQFFRNLLLRRARSGEELTERTLQTTSLIVLDESVIPRKYARVLLNAVYQDSVDLSLILRGSASMCSLSEAQAIVAGKGQMTLVDEAMEVYQIGQFLDFPILSQGCEDIITEHISVDNILSILNWSSEPHGSQWVHRQAIQFMREEFLQIIQSPIFYELTKEQLIDILCSDFLQAGELDILSAVLKWGEHHLVKKIEEREPNILSHTAHSISKKGVKKRDLNDNELRDILCDIISLVRIDHVIPYNNETLNSAIKRGLISSPPLHMMGDETCQSLPVSTWIRTKCHGTFTRPRLFTPYFEESKAVLEEQMSQDQDQDSGRVRTIQMSSIPDTLYMVEDRLQSYIPFSSGSSTVDIVAGTIPVPDQTTMKMMIKREKEFQESKLTIRALSLPYCDRRVVNYQIQLRIVREFGLPDSTIEILQNSHFYHSNNVRHHQNPQPPTPVRTNPLLPIKRRQSPPLSRRSRHGSPTKPIQMVSPTRSLKQPDINPCHESVLSETMPDIAMATASVSQVHLQDEFELDIGDGTSHPGTMYI</sequence>
<name>A0A6J8CMZ3_MYTCO</name>
<dbReference type="PANTHER" id="PTHR16064">
    <property type="entry name" value="BTB POZ DOMAIN CONTAINING 7"/>
    <property type="match status" value="1"/>
</dbReference>
<gene>
    <name evidence="3" type="ORF">MCOR_30795</name>
</gene>
<feature type="domain" description="BTB" evidence="2">
    <location>
        <begin position="229"/>
        <end position="329"/>
    </location>
</feature>